<protein>
    <recommendedName>
        <fullName evidence="3 4">Ribosome hibernation promoting factor</fullName>
        <shortName evidence="4">HPF</shortName>
    </recommendedName>
</protein>
<comment type="subcellular location">
    <subcellularLocation>
        <location evidence="4">Cytoplasm</location>
    </subcellularLocation>
</comment>
<feature type="domain" description="Sigma 54 modulation/S30EA ribosomal protein C-terminal" evidence="5">
    <location>
        <begin position="132"/>
        <end position="185"/>
    </location>
</feature>
<evidence type="ECO:0000259" key="5">
    <source>
        <dbReference type="Pfam" id="PF16321"/>
    </source>
</evidence>
<name>A0A8S8X845_9PROT</name>
<sequence length="197" mass="21652">MHLTIKGKQLDVGDSLRAYVTEQLGGVAGKYFSNPIEATVVLSQDAYLYRADISVHVGRNMLLQAGAEATEIYPAFDAAAEKVGKRLRRYKRRLKAHHASSDHKVAPDSLPARERVIEADADEAEIEAEGTEPVVIAEMQTRIDTMSVAEAVMRMDLGELPALLFRNGAHGELNMIYRRPDGHVGWVDPTSNKGRAA</sequence>
<dbReference type="PANTHER" id="PTHR33231">
    <property type="entry name" value="30S RIBOSOMAL PROTEIN"/>
    <property type="match status" value="1"/>
</dbReference>
<evidence type="ECO:0000256" key="2">
    <source>
        <dbReference type="ARBA" id="ARBA00038695"/>
    </source>
</evidence>
<dbReference type="Gene3D" id="3.30.505.50">
    <property type="entry name" value="Sigma 54 modulation/S30EA ribosomal protein, C-terminal domain"/>
    <property type="match status" value="1"/>
</dbReference>
<proteinExistence type="inferred from homology"/>
<dbReference type="InterPro" id="IPR038416">
    <property type="entry name" value="Ribosom_S30AE_C_sf"/>
</dbReference>
<evidence type="ECO:0000256" key="3">
    <source>
        <dbReference type="ARBA" id="ARBA00041148"/>
    </source>
</evidence>
<dbReference type="InterPro" id="IPR032528">
    <property type="entry name" value="Ribosom_S30AE_C"/>
</dbReference>
<keyword evidence="1 4" id="KW-0810">Translation regulation</keyword>
<dbReference type="Gene3D" id="3.30.160.100">
    <property type="entry name" value="Ribosome hibernation promotion factor-like"/>
    <property type="match status" value="1"/>
</dbReference>
<comment type="subunit">
    <text evidence="4">Interacts with 100S ribosomes.</text>
</comment>
<comment type="function">
    <text evidence="4">Required for dimerization of active 70S ribosomes into 100S ribosomes in stationary phase; 100S ribosomes are translationally inactive and sometimes present during exponential growth.</text>
</comment>
<evidence type="ECO:0000313" key="6">
    <source>
        <dbReference type="EMBL" id="GIL39998.1"/>
    </source>
</evidence>
<keyword evidence="4" id="KW-0963">Cytoplasm</keyword>
<dbReference type="EMBL" id="BOPV01000001">
    <property type="protein sequence ID" value="GIL39998.1"/>
    <property type="molecule type" value="Genomic_DNA"/>
</dbReference>
<dbReference type="Pfam" id="PF16321">
    <property type="entry name" value="Ribosom_S30AE_C"/>
    <property type="match status" value="1"/>
</dbReference>
<dbReference type="SUPFAM" id="SSF69754">
    <property type="entry name" value="Ribosome binding protein Y (YfiA homologue)"/>
    <property type="match status" value="1"/>
</dbReference>
<comment type="caution">
    <text evidence="6">The sequence shown here is derived from an EMBL/GenBank/DDBJ whole genome shotgun (WGS) entry which is preliminary data.</text>
</comment>
<dbReference type="Pfam" id="PF02482">
    <property type="entry name" value="Ribosomal_S30AE"/>
    <property type="match status" value="1"/>
</dbReference>
<dbReference type="GO" id="GO:0043024">
    <property type="term" value="F:ribosomal small subunit binding"/>
    <property type="evidence" value="ECO:0007669"/>
    <property type="project" value="TreeGrafter"/>
</dbReference>
<organism evidence="6 7">
    <name type="scientific">Roseiterribacter gracilis</name>
    <dbReference type="NCBI Taxonomy" id="2812848"/>
    <lineage>
        <taxon>Bacteria</taxon>
        <taxon>Pseudomonadati</taxon>
        <taxon>Pseudomonadota</taxon>
        <taxon>Alphaproteobacteria</taxon>
        <taxon>Rhodospirillales</taxon>
        <taxon>Roseiterribacteraceae</taxon>
        <taxon>Roseiterribacter</taxon>
    </lineage>
</organism>
<dbReference type="InterPro" id="IPR050574">
    <property type="entry name" value="HPF/YfiA_ribosome-assoc"/>
</dbReference>
<reference evidence="6" key="1">
    <citation type="submission" date="2021-02" db="EMBL/GenBank/DDBJ databases">
        <title>Genome sequence of Rhodospirillales sp. strain TMPK1 isolated from soil.</title>
        <authorList>
            <person name="Nakai R."/>
            <person name="Kusada H."/>
            <person name="Tamaki H."/>
        </authorList>
    </citation>
    <scope>NUCLEOTIDE SEQUENCE</scope>
    <source>
        <strain evidence="6">TMPK1</strain>
    </source>
</reference>
<dbReference type="GO" id="GO:0022627">
    <property type="term" value="C:cytosolic small ribosomal subunit"/>
    <property type="evidence" value="ECO:0007669"/>
    <property type="project" value="TreeGrafter"/>
</dbReference>
<dbReference type="GO" id="GO:0045900">
    <property type="term" value="P:negative regulation of translational elongation"/>
    <property type="evidence" value="ECO:0007669"/>
    <property type="project" value="TreeGrafter"/>
</dbReference>
<evidence type="ECO:0000256" key="4">
    <source>
        <dbReference type="HAMAP-Rule" id="MF_00839"/>
    </source>
</evidence>
<gene>
    <name evidence="6" type="primary">PSrp1</name>
    <name evidence="4" type="synonym">hpf</name>
    <name evidence="6" type="ORF">TMPK1_22350</name>
</gene>
<dbReference type="InterPro" id="IPR034694">
    <property type="entry name" value="HPF_long/plastid"/>
</dbReference>
<dbReference type="CDD" id="cd00552">
    <property type="entry name" value="RaiA"/>
    <property type="match status" value="1"/>
</dbReference>
<dbReference type="InterPro" id="IPR003489">
    <property type="entry name" value="RHF/RaiA"/>
</dbReference>
<evidence type="ECO:0000256" key="1">
    <source>
        <dbReference type="ARBA" id="ARBA00022845"/>
    </source>
</evidence>
<keyword evidence="7" id="KW-1185">Reference proteome</keyword>
<dbReference type="HAMAP" id="MF_00839">
    <property type="entry name" value="HPF"/>
    <property type="match status" value="1"/>
</dbReference>
<accession>A0A8S8X845</accession>
<dbReference type="Proteomes" id="UP000681075">
    <property type="component" value="Unassembled WGS sequence"/>
</dbReference>
<dbReference type="RefSeq" id="WP_420243111.1">
    <property type="nucleotide sequence ID" value="NZ_BOPV01000001.1"/>
</dbReference>
<dbReference type="NCBIfam" id="TIGR00741">
    <property type="entry name" value="yfiA"/>
    <property type="match status" value="1"/>
</dbReference>
<comment type="subunit">
    <text evidence="2">Associates exclusively with 100S ribosomes, which are dimers of 70S ribosomes.</text>
</comment>
<dbReference type="PANTHER" id="PTHR33231:SF1">
    <property type="entry name" value="30S RIBOSOMAL PROTEIN"/>
    <property type="match status" value="1"/>
</dbReference>
<evidence type="ECO:0000313" key="7">
    <source>
        <dbReference type="Proteomes" id="UP000681075"/>
    </source>
</evidence>
<dbReference type="InterPro" id="IPR036567">
    <property type="entry name" value="RHF-like"/>
</dbReference>
<dbReference type="AlphaFoldDB" id="A0A8S8X845"/>
<comment type="similarity">
    <text evidence="4">Belongs to the HPF/YfiA ribosome-associated protein family. Long HPF subfamily.</text>
</comment>